<keyword evidence="3" id="KW-1185">Reference proteome</keyword>
<organism evidence="2 3">
    <name type="scientific">Nocardia alba</name>
    <dbReference type="NCBI Taxonomy" id="225051"/>
    <lineage>
        <taxon>Bacteria</taxon>
        <taxon>Bacillati</taxon>
        <taxon>Actinomycetota</taxon>
        <taxon>Actinomycetes</taxon>
        <taxon>Mycobacteriales</taxon>
        <taxon>Nocardiaceae</taxon>
        <taxon>Nocardia</taxon>
    </lineage>
</organism>
<accession>A0A4R1F9G2</accession>
<reference evidence="2 3" key="1">
    <citation type="submission" date="2019-03" db="EMBL/GenBank/DDBJ databases">
        <title>Genomic Encyclopedia of Type Strains, Phase IV (KMG-IV): sequencing the most valuable type-strain genomes for metagenomic binning, comparative biology and taxonomic classification.</title>
        <authorList>
            <person name="Goeker M."/>
        </authorList>
    </citation>
    <scope>NUCLEOTIDE SEQUENCE [LARGE SCALE GENOMIC DNA]</scope>
    <source>
        <strain evidence="2 3">DSM 44684</strain>
    </source>
</reference>
<comment type="caution">
    <text evidence="2">The sequence shown here is derived from an EMBL/GenBank/DDBJ whole genome shotgun (WGS) entry which is preliminary data.</text>
</comment>
<dbReference type="AlphaFoldDB" id="A0A4R1F9G2"/>
<name>A0A4R1F9G2_9NOCA</name>
<gene>
    <name evidence="2" type="ORF">DFR71_6610</name>
</gene>
<sequence length="422" mass="47343">MIGRDEQGVFEVRWGGDRFMRGWSATADELTTILHRYGIPDPDLTNPDVSTMTVENPEEVRTGRLDDDIDEWNRLLRSRADGPQRAQLREALVALRDQIPADGAELRRWLAQRAEVVNAEAPQVDRVAVFQGGSPVRCDPGPEFPAWSECLEWVDSQTIVSTVDRVWGSFDRMERHRRSLDAFCLSLRAADSAPLLEAWIDDFTIGRLRQPVQLVRVEGPAGPVHQLRADGTHRAHFARVFGLPVMALVKISQLPRPLIVIDHPDHPGPDALGAGFGRVASLYMGLRARGLLEVDGDPRRPDFMDVWQLRRVCAEWMLLPPAEAAAANHAYDKVFPGALVEATGLTAEQLYDPHRWARAVVLPPSKLFRARLWHENRKRKRLFARMHDVPTAPAFGIDLAQPDGGVNASRQGPELTADKREH</sequence>
<proteinExistence type="predicted"/>
<evidence type="ECO:0000313" key="2">
    <source>
        <dbReference type="EMBL" id="TCJ89399.1"/>
    </source>
</evidence>
<feature type="region of interest" description="Disordered" evidence="1">
    <location>
        <begin position="397"/>
        <end position="422"/>
    </location>
</feature>
<dbReference type="EMBL" id="SMFR01000012">
    <property type="protein sequence ID" value="TCJ89399.1"/>
    <property type="molecule type" value="Genomic_DNA"/>
</dbReference>
<evidence type="ECO:0000313" key="3">
    <source>
        <dbReference type="Proteomes" id="UP000294856"/>
    </source>
</evidence>
<dbReference type="STRING" id="1210063.GCA_001612665_06425"/>
<dbReference type="Proteomes" id="UP000294856">
    <property type="component" value="Unassembled WGS sequence"/>
</dbReference>
<protein>
    <submittedName>
        <fullName evidence="2">Uncharacterized protein</fullName>
    </submittedName>
</protein>
<evidence type="ECO:0000256" key="1">
    <source>
        <dbReference type="SAM" id="MobiDB-lite"/>
    </source>
</evidence>